<dbReference type="InterPro" id="IPR017946">
    <property type="entry name" value="PLC-like_Pdiesterase_TIM-brl"/>
</dbReference>
<dbReference type="SUPFAM" id="SSF51695">
    <property type="entry name" value="PLC-like phosphodiesterases"/>
    <property type="match status" value="1"/>
</dbReference>
<dbReference type="EMBL" id="VDFO01000009">
    <property type="protein sequence ID" value="MQS96910.1"/>
    <property type="molecule type" value="Genomic_DNA"/>
</dbReference>
<evidence type="ECO:0000313" key="3">
    <source>
        <dbReference type="EMBL" id="MQS96910.1"/>
    </source>
</evidence>
<dbReference type="PANTHER" id="PTHR46211:SF14">
    <property type="entry name" value="GLYCEROPHOSPHODIESTER PHOSPHODIESTERASE"/>
    <property type="match status" value="1"/>
</dbReference>
<feature type="domain" description="GP-PDE" evidence="1">
    <location>
        <begin position="24"/>
        <end position="255"/>
    </location>
</feature>
<dbReference type="Proteomes" id="UP000371423">
    <property type="component" value="Unassembled WGS sequence"/>
</dbReference>
<dbReference type="Pfam" id="PF03009">
    <property type="entry name" value="GDPD"/>
    <property type="match status" value="1"/>
</dbReference>
<dbReference type="PROSITE" id="PS51704">
    <property type="entry name" value="GP_PDE"/>
    <property type="match status" value="1"/>
</dbReference>
<protein>
    <submittedName>
        <fullName evidence="2">Glycerophosphodiester phosphodiesterase</fullName>
    </submittedName>
</protein>
<gene>
    <name evidence="3" type="ORF">FHL05_03270</name>
    <name evidence="2" type="ORF">FHL06_09085</name>
</gene>
<dbReference type="RefSeq" id="WP_153385917.1">
    <property type="nucleotide sequence ID" value="NZ_VDFO01000009.1"/>
</dbReference>
<evidence type="ECO:0000313" key="2">
    <source>
        <dbReference type="EMBL" id="MQS76529.1"/>
    </source>
</evidence>
<dbReference type="PANTHER" id="PTHR46211">
    <property type="entry name" value="GLYCEROPHOSPHORYL DIESTER PHOSPHODIESTERASE"/>
    <property type="match status" value="1"/>
</dbReference>
<comment type="caution">
    <text evidence="2">The sequence shown here is derived from an EMBL/GenBank/DDBJ whole genome shotgun (WGS) entry which is preliminary data.</text>
</comment>
<evidence type="ECO:0000313" key="4">
    <source>
        <dbReference type="Proteomes" id="UP000371423"/>
    </source>
</evidence>
<proteinExistence type="predicted"/>
<organism evidence="2 5">
    <name type="scientific">Companilactobacillus halodurans</name>
    <dbReference type="NCBI Taxonomy" id="2584183"/>
    <lineage>
        <taxon>Bacteria</taxon>
        <taxon>Bacillati</taxon>
        <taxon>Bacillota</taxon>
        <taxon>Bacilli</taxon>
        <taxon>Lactobacillales</taxon>
        <taxon>Lactobacillaceae</taxon>
        <taxon>Companilactobacillus</taxon>
    </lineage>
</organism>
<evidence type="ECO:0000259" key="1">
    <source>
        <dbReference type="PROSITE" id="PS51704"/>
    </source>
</evidence>
<sequence length="477" mass="54821">MISKSFTFFKISLALFIFIFASGFTVIGHRGDPINAPEETFESFNKAFKEGADYVELDLHVSKDNVLVVSHDRNLERVTGTSEIVSQNNFSQIATLKQKNGESMHSLNQVFEHYKNNPNAKFLIETKKTKKGNPQNMESLLKQAIDQYNMKDRIMFHSFSTKSLQNEAELMPDIPRIFIAGTIKRVNFDVLQYVTGVNLSSSIITPQIIDTLHYMGKSVYVWDEMNESPKKWNTLINMPIDGVVTNYPATGNDYRDLKEQSKNEKLNQNVFYMSTKEEPIYENPYRLIKTKKVVKPLDGYHITNIIKFNGKKYVQLGENEFANASGFNSEYVLSELRPYFGAKAIFRNQQANNFLYSDPTDPSSIINRLEPNKAEQILTIQKIGSQTWLRLKDGWINAENVLIQLNPNNYLGNNSKESYYNLPRGQRIKNIDLMEDIAIAQPDNNQQSLKNTDLIKNFNNIFVDYSFSNDNDSINHI</sequence>
<name>A0A5P0ZQZ3_9LACO</name>
<accession>A0A5P0ZQZ3</accession>
<dbReference type="Gene3D" id="3.20.20.190">
    <property type="entry name" value="Phosphatidylinositol (PI) phosphodiesterase"/>
    <property type="match status" value="1"/>
</dbReference>
<dbReference type="Proteomes" id="UP000414364">
    <property type="component" value="Unassembled WGS sequence"/>
</dbReference>
<dbReference type="CDD" id="cd08556">
    <property type="entry name" value="GDPD"/>
    <property type="match status" value="1"/>
</dbReference>
<dbReference type="AlphaFoldDB" id="A0A5P0ZQZ3"/>
<dbReference type="InterPro" id="IPR030395">
    <property type="entry name" value="GP_PDE_dom"/>
</dbReference>
<dbReference type="OrthoDB" id="384721at2"/>
<dbReference type="EMBL" id="VDFP01000019">
    <property type="protein sequence ID" value="MQS76529.1"/>
    <property type="molecule type" value="Genomic_DNA"/>
</dbReference>
<evidence type="ECO:0000313" key="5">
    <source>
        <dbReference type="Proteomes" id="UP000414364"/>
    </source>
</evidence>
<reference evidence="4 5" key="1">
    <citation type="journal article" date="2019" name="Syst. Appl. Microbiol.">
        <title>Polyphasic characterization of two novel Lactobacillus spp. isolated from blown salami packages: Description of Lactobacillus halodurans sp. nov. and Lactobacillus salsicarnum sp. nov.</title>
        <authorList>
            <person name="Schuster J.A."/>
            <person name="Klingl A."/>
            <person name="Vogel R.F."/>
            <person name="Ehrmann M.A."/>
        </authorList>
    </citation>
    <scope>NUCLEOTIDE SEQUENCE [LARGE SCALE GENOMIC DNA]</scope>
    <source>
        <strain evidence="3 4">TMW 1.1920</strain>
        <strain evidence="2 5">TMW 1.2172</strain>
    </source>
</reference>
<dbReference type="GO" id="GO:0006629">
    <property type="term" value="P:lipid metabolic process"/>
    <property type="evidence" value="ECO:0007669"/>
    <property type="project" value="InterPro"/>
</dbReference>
<keyword evidence="4" id="KW-1185">Reference proteome</keyword>
<dbReference type="GO" id="GO:0008081">
    <property type="term" value="F:phosphoric diester hydrolase activity"/>
    <property type="evidence" value="ECO:0007669"/>
    <property type="project" value="InterPro"/>
</dbReference>